<keyword evidence="5 9" id="KW-0460">Magnesium</keyword>
<dbReference type="InterPro" id="IPR036739">
    <property type="entry name" value="SLC41_membr_dom_sf"/>
</dbReference>
<keyword evidence="9" id="KW-1003">Cell membrane</keyword>
<evidence type="ECO:0000256" key="3">
    <source>
        <dbReference type="ARBA" id="ARBA00022448"/>
    </source>
</evidence>
<dbReference type="InterPro" id="IPR006669">
    <property type="entry name" value="MgtE_transporter"/>
</dbReference>
<keyword evidence="12" id="KW-1185">Reference proteome</keyword>
<evidence type="ECO:0000256" key="5">
    <source>
        <dbReference type="ARBA" id="ARBA00022842"/>
    </source>
</evidence>
<reference evidence="11 12" key="1">
    <citation type="submission" date="2021-03" db="EMBL/GenBank/DDBJ databases">
        <title>Sequencing the genomes of 1000 actinobacteria strains.</title>
        <authorList>
            <person name="Klenk H.-P."/>
        </authorList>
    </citation>
    <scope>NUCLEOTIDE SEQUENCE [LARGE SCALE GENOMIC DNA]</scope>
    <source>
        <strain evidence="11 12">DSM 14566</strain>
    </source>
</reference>
<dbReference type="Pfam" id="PF03448">
    <property type="entry name" value="MgtE_N"/>
    <property type="match status" value="1"/>
</dbReference>
<dbReference type="Pfam" id="PF01769">
    <property type="entry name" value="MgtE"/>
    <property type="match status" value="1"/>
</dbReference>
<dbReference type="CDD" id="cd04606">
    <property type="entry name" value="CBS_pair_Mg_transporter"/>
    <property type="match status" value="1"/>
</dbReference>
<feature type="domain" description="CBS" evidence="10">
    <location>
        <begin position="213"/>
        <end position="267"/>
    </location>
</feature>
<comment type="function">
    <text evidence="9">Acts as a magnesium transporter.</text>
</comment>
<comment type="subunit">
    <text evidence="9">Homodimer.</text>
</comment>
<evidence type="ECO:0000256" key="8">
    <source>
        <dbReference type="PROSITE-ProRule" id="PRU00703"/>
    </source>
</evidence>
<feature type="transmembrane region" description="Helical" evidence="9">
    <location>
        <begin position="369"/>
        <end position="391"/>
    </location>
</feature>
<evidence type="ECO:0000256" key="2">
    <source>
        <dbReference type="ARBA" id="ARBA00009749"/>
    </source>
</evidence>
<comment type="subcellular location">
    <subcellularLocation>
        <location evidence="9">Cell membrane</location>
        <topology evidence="9">Multi-pass membrane protein</topology>
    </subcellularLocation>
    <subcellularLocation>
        <location evidence="1">Membrane</location>
        <topology evidence="1">Multi-pass membrane protein</topology>
    </subcellularLocation>
</comment>
<dbReference type="PANTHER" id="PTHR43773">
    <property type="entry name" value="MAGNESIUM TRANSPORTER MGTE"/>
    <property type="match status" value="1"/>
</dbReference>
<proteinExistence type="inferred from homology"/>
<evidence type="ECO:0000256" key="4">
    <source>
        <dbReference type="ARBA" id="ARBA00022692"/>
    </source>
</evidence>
<feature type="transmembrane region" description="Helical" evidence="9">
    <location>
        <begin position="433"/>
        <end position="456"/>
    </location>
</feature>
<dbReference type="SMART" id="SM00924">
    <property type="entry name" value="MgtE_N"/>
    <property type="match status" value="1"/>
</dbReference>
<dbReference type="Gene3D" id="1.10.357.20">
    <property type="entry name" value="SLC41 divalent cation transporters, integral membrane domain"/>
    <property type="match status" value="1"/>
</dbReference>
<feature type="transmembrane region" description="Helical" evidence="9">
    <location>
        <begin position="295"/>
        <end position="315"/>
    </location>
</feature>
<name>A0ABS4WXM8_9MICO</name>
<evidence type="ECO:0000256" key="7">
    <source>
        <dbReference type="ARBA" id="ARBA00023136"/>
    </source>
</evidence>
<dbReference type="RefSeq" id="WP_209899753.1">
    <property type="nucleotide sequence ID" value="NZ_BAAAJW010000004.1"/>
</dbReference>
<keyword evidence="4 9" id="KW-0812">Transmembrane</keyword>
<protein>
    <recommendedName>
        <fullName evidence="9">Magnesium transporter MgtE</fullName>
    </recommendedName>
</protein>
<dbReference type="Gene3D" id="3.10.580.10">
    <property type="entry name" value="CBS-domain"/>
    <property type="match status" value="1"/>
</dbReference>
<dbReference type="SUPFAM" id="SSF54631">
    <property type="entry name" value="CBS-domain pair"/>
    <property type="match status" value="1"/>
</dbReference>
<feature type="transmembrane region" description="Helical" evidence="9">
    <location>
        <begin position="397"/>
        <end position="421"/>
    </location>
</feature>
<keyword evidence="8" id="KW-0129">CBS domain</keyword>
<dbReference type="InterPro" id="IPR046342">
    <property type="entry name" value="CBS_dom_sf"/>
</dbReference>
<dbReference type="Proteomes" id="UP001519290">
    <property type="component" value="Unassembled WGS sequence"/>
</dbReference>
<keyword evidence="3 9" id="KW-0813">Transport</keyword>
<dbReference type="PANTHER" id="PTHR43773:SF1">
    <property type="entry name" value="MAGNESIUM TRANSPORTER MGTE"/>
    <property type="match status" value="1"/>
</dbReference>
<organism evidence="11 12">
    <name type="scientific">Brachybacterium sacelli</name>
    <dbReference type="NCBI Taxonomy" id="173364"/>
    <lineage>
        <taxon>Bacteria</taxon>
        <taxon>Bacillati</taxon>
        <taxon>Actinomycetota</taxon>
        <taxon>Actinomycetes</taxon>
        <taxon>Micrococcales</taxon>
        <taxon>Dermabacteraceae</taxon>
        <taxon>Brachybacterium</taxon>
    </lineage>
</organism>
<feature type="domain" description="CBS" evidence="10">
    <location>
        <begin position="148"/>
        <end position="211"/>
    </location>
</feature>
<dbReference type="InterPro" id="IPR006667">
    <property type="entry name" value="SLC41_membr_dom"/>
</dbReference>
<comment type="caution">
    <text evidence="9">Lacks conserved residue(s) required for the propagation of feature annotation.</text>
</comment>
<evidence type="ECO:0000313" key="11">
    <source>
        <dbReference type="EMBL" id="MBP2380969.1"/>
    </source>
</evidence>
<keyword evidence="9" id="KW-0479">Metal-binding</keyword>
<evidence type="ECO:0000256" key="9">
    <source>
        <dbReference type="RuleBase" id="RU362011"/>
    </source>
</evidence>
<gene>
    <name evidence="11" type="ORF">JOF43_000926</name>
</gene>
<keyword evidence="7 9" id="KW-0472">Membrane</keyword>
<dbReference type="InterPro" id="IPR038076">
    <property type="entry name" value="MgtE_N_sf"/>
</dbReference>
<comment type="similarity">
    <text evidence="2 9">Belongs to the SLC41A transporter family.</text>
</comment>
<dbReference type="NCBIfam" id="TIGR00400">
    <property type="entry name" value="mgtE"/>
    <property type="match status" value="1"/>
</dbReference>
<dbReference type="SUPFAM" id="SSF161093">
    <property type="entry name" value="MgtE membrane domain-like"/>
    <property type="match status" value="1"/>
</dbReference>
<comment type="caution">
    <text evidence="11">The sequence shown here is derived from an EMBL/GenBank/DDBJ whole genome shotgun (WGS) entry which is preliminary data.</text>
</comment>
<dbReference type="PROSITE" id="PS51371">
    <property type="entry name" value="CBS"/>
    <property type="match status" value="2"/>
</dbReference>
<dbReference type="InterPro" id="IPR006668">
    <property type="entry name" value="Mg_transptr_MgtE_intracell_dom"/>
</dbReference>
<sequence>MTTSSTSSASSASLDSVLALLRAPQHDEELLEQLALEVRLLPLGELVYLVETRPATEAALLFRVLDKELALAVFEELPPLHQAELISGLRTPQVADIISDLDPDDRALLFDELPASVAERLMHGLDADERAMTTAVLGYPRHAIGRYMSPEVLPLRPTMTTGEALEHVRAHAAEPETIYMLPVVDGTRRLLGVIGLRRLLLSEGDELVGDLAHEAVHAYATDDREDAARRFLDAKLLAMPILDRENRLVGIVTIDDAFGILEKENAEDSARTSGSEPLPRAYLSTPILRIVRSRIVWLLVLAVSAILTVQVLEIFEDRLDQVVILALFIPLLTGTGGNTGNQAATTVTRALAVGEVRVRDLPRVVWRELRVGATLGSALGVLGLLIAGLIYGWPIGLVMGTTLLSVCTMAAIVGGLMPIVAKKVGADPAVFSNPFISTFCDATGLIIYFTIATAVLGL</sequence>
<dbReference type="EMBL" id="JAGIOD010000001">
    <property type="protein sequence ID" value="MBP2380969.1"/>
    <property type="molecule type" value="Genomic_DNA"/>
</dbReference>
<evidence type="ECO:0000256" key="1">
    <source>
        <dbReference type="ARBA" id="ARBA00004141"/>
    </source>
</evidence>
<dbReference type="Gene3D" id="1.25.60.10">
    <property type="entry name" value="MgtE N-terminal domain-like"/>
    <property type="match status" value="1"/>
</dbReference>
<evidence type="ECO:0000313" key="12">
    <source>
        <dbReference type="Proteomes" id="UP001519290"/>
    </source>
</evidence>
<dbReference type="SUPFAM" id="SSF158791">
    <property type="entry name" value="MgtE N-terminal domain-like"/>
    <property type="match status" value="1"/>
</dbReference>
<dbReference type="Pfam" id="PF00571">
    <property type="entry name" value="CBS"/>
    <property type="match status" value="2"/>
</dbReference>
<evidence type="ECO:0000256" key="6">
    <source>
        <dbReference type="ARBA" id="ARBA00022989"/>
    </source>
</evidence>
<keyword evidence="6 9" id="KW-1133">Transmembrane helix</keyword>
<dbReference type="InterPro" id="IPR000644">
    <property type="entry name" value="CBS_dom"/>
</dbReference>
<evidence type="ECO:0000259" key="10">
    <source>
        <dbReference type="PROSITE" id="PS51371"/>
    </source>
</evidence>
<accession>A0ABS4WXM8</accession>
<dbReference type="SMART" id="SM00116">
    <property type="entry name" value="CBS"/>
    <property type="match status" value="2"/>
</dbReference>